<feature type="compositionally biased region" description="Acidic residues" evidence="6">
    <location>
        <begin position="357"/>
        <end position="387"/>
    </location>
</feature>
<feature type="domain" description="C2H2-type" evidence="7">
    <location>
        <begin position="675"/>
        <end position="703"/>
    </location>
</feature>
<dbReference type="SMART" id="SM00355">
    <property type="entry name" value="ZnF_C2H2"/>
    <property type="match status" value="10"/>
</dbReference>
<dbReference type="PANTHER" id="PTHR24379">
    <property type="entry name" value="KRAB AND ZINC FINGER DOMAIN-CONTAINING"/>
    <property type="match status" value="1"/>
</dbReference>
<keyword evidence="1" id="KW-0479">Metal-binding</keyword>
<reference evidence="8 9" key="1">
    <citation type="submission" date="2024-08" db="EMBL/GenBank/DDBJ databases">
        <authorList>
            <person name="Cucini C."/>
            <person name="Frati F."/>
        </authorList>
    </citation>
    <scope>NUCLEOTIDE SEQUENCE [LARGE SCALE GENOMIC DNA]</scope>
</reference>
<dbReference type="PROSITE" id="PS00028">
    <property type="entry name" value="ZINC_FINGER_C2H2_1"/>
    <property type="match status" value="7"/>
</dbReference>
<dbReference type="Proteomes" id="UP001642540">
    <property type="component" value="Unassembled WGS sequence"/>
</dbReference>
<keyword evidence="2" id="KW-0677">Repeat</keyword>
<evidence type="ECO:0000256" key="6">
    <source>
        <dbReference type="SAM" id="MobiDB-lite"/>
    </source>
</evidence>
<evidence type="ECO:0000256" key="5">
    <source>
        <dbReference type="PROSITE-ProRule" id="PRU00042"/>
    </source>
</evidence>
<evidence type="ECO:0000256" key="3">
    <source>
        <dbReference type="ARBA" id="ARBA00022771"/>
    </source>
</evidence>
<feature type="domain" description="C2H2-type" evidence="7">
    <location>
        <begin position="613"/>
        <end position="640"/>
    </location>
</feature>
<sequence length="911" mass="104779">MAYCEQQSDLCIVCNTFSPPNPEPQRVTRTQRQKFEDGLGFVTPHLRALFVIKEIFQLPEENVCDMLRNLGNPSEWFEMCETCSSSIDEGIEVQRKLKRLEERFAKIKEGLNGKVQTSRLKETDDEVDMPGLGDVKTAYRRKIRNSLPTICSELAVPTEQGEPEVKIEDIHSEAELDEPGHESYFEPEGLQEMGDTNTLEESTTSHRWKTFMMVEMDAGMASSDEVTQIENQEVPLMLTAEEEECIERTDATAMNSHTNSVVARSRHNNLPKKKPIVKLPTRLKCNIQKPKAPPRRKRRLWYYKPQTKSRNKSDHSDGVSSSNINEYKSDSKVTDYMNLPGRILRERKPTKRKFMVDEDGNENDDDLSKDYTTGEDESDEHEDSEDDFDDLRFRKRFIEKISFDRVKSSVEKAKDLLRNGPSSDANFNSNSRRPIWSRILNIGNELLDMSLITYPPKTKEERLKIPKKLPKSVTGVVSHEHGQTNRVTEDKCPSCGKYFTHKFFAISHIHRFHLGILLHWTCNLCSKKFVDAKRLVNHLILHDAGEILCCTVCKSFRTFSKRKLDYHIVCHQKDVLNPICDPCGTTFADFKTYMHHMEVKHGIRKNTCNNQSIVCELCSRKFTCKRYFKYHQVMHHGHADEEGMFPTCSHCGTLHQSALHLERHIQKDHIKATNFFCDQCGAGFALKKQLQSHISSVHTEAATKNCHVCNFVVKNANGFRKHMTQHHPEAINMSADELEAHKKKLNEEKPHKCTLCDKSFAFSVFLYHHYRNGHPEVTDKFRCEVCGKGYSRACSVKRHYESVHEKKMVQCQYCDKEFPMSSMYQHQLSKSCLAKRKADADAKNSSTSSRKLPTTSSINTTTSLTPVTTSFLTDMKPSSSQQQQFENLIQSTDMPYTKQEMEAWSCSSHSA</sequence>
<name>A0ABP1Q3L6_9HEXA</name>
<feature type="region of interest" description="Disordered" evidence="6">
    <location>
        <begin position="283"/>
        <end position="326"/>
    </location>
</feature>
<evidence type="ECO:0000256" key="2">
    <source>
        <dbReference type="ARBA" id="ARBA00022737"/>
    </source>
</evidence>
<evidence type="ECO:0000259" key="7">
    <source>
        <dbReference type="PROSITE" id="PS50157"/>
    </source>
</evidence>
<proteinExistence type="predicted"/>
<keyword evidence="3 5" id="KW-0863">Zinc-finger</keyword>
<evidence type="ECO:0000313" key="9">
    <source>
        <dbReference type="Proteomes" id="UP001642540"/>
    </source>
</evidence>
<feature type="domain" description="C2H2-type" evidence="7">
    <location>
        <begin position="520"/>
        <end position="547"/>
    </location>
</feature>
<dbReference type="SUPFAM" id="SSF57667">
    <property type="entry name" value="beta-beta-alpha zinc fingers"/>
    <property type="match status" value="4"/>
</dbReference>
<dbReference type="InterPro" id="IPR013087">
    <property type="entry name" value="Znf_C2H2_type"/>
</dbReference>
<evidence type="ECO:0000256" key="4">
    <source>
        <dbReference type="ARBA" id="ARBA00022833"/>
    </source>
</evidence>
<feature type="region of interest" description="Disordered" evidence="6">
    <location>
        <begin position="349"/>
        <end position="387"/>
    </location>
</feature>
<dbReference type="Gene3D" id="3.30.160.60">
    <property type="entry name" value="Classic Zinc Finger"/>
    <property type="match status" value="4"/>
</dbReference>
<feature type="compositionally biased region" description="Basic residues" evidence="6">
    <location>
        <begin position="292"/>
        <end position="301"/>
    </location>
</feature>
<accession>A0ABP1Q3L6</accession>
<feature type="domain" description="C2H2-type" evidence="7">
    <location>
        <begin position="751"/>
        <end position="774"/>
    </location>
</feature>
<keyword evidence="4" id="KW-0862">Zinc</keyword>
<protein>
    <recommendedName>
        <fullName evidence="7">C2H2-type domain-containing protein</fullName>
    </recommendedName>
</protein>
<keyword evidence="9" id="KW-1185">Reference proteome</keyword>
<dbReference type="InterPro" id="IPR036236">
    <property type="entry name" value="Znf_C2H2_sf"/>
</dbReference>
<dbReference type="EMBL" id="CAXLJM020000022">
    <property type="protein sequence ID" value="CAL8087942.1"/>
    <property type="molecule type" value="Genomic_DNA"/>
</dbReference>
<feature type="domain" description="C2H2-type" evidence="7">
    <location>
        <begin position="781"/>
        <end position="809"/>
    </location>
</feature>
<organism evidence="8 9">
    <name type="scientific">Orchesella dallaii</name>
    <dbReference type="NCBI Taxonomy" id="48710"/>
    <lineage>
        <taxon>Eukaryota</taxon>
        <taxon>Metazoa</taxon>
        <taxon>Ecdysozoa</taxon>
        <taxon>Arthropoda</taxon>
        <taxon>Hexapoda</taxon>
        <taxon>Collembola</taxon>
        <taxon>Entomobryomorpha</taxon>
        <taxon>Entomobryoidea</taxon>
        <taxon>Orchesellidae</taxon>
        <taxon>Orchesellinae</taxon>
        <taxon>Orchesella</taxon>
    </lineage>
</organism>
<evidence type="ECO:0000313" key="8">
    <source>
        <dbReference type="EMBL" id="CAL8087942.1"/>
    </source>
</evidence>
<dbReference type="PANTHER" id="PTHR24379:SF127">
    <property type="entry name" value="BLOODY FINGERS-RELATED"/>
    <property type="match status" value="1"/>
</dbReference>
<evidence type="ECO:0000256" key="1">
    <source>
        <dbReference type="ARBA" id="ARBA00022723"/>
    </source>
</evidence>
<comment type="caution">
    <text evidence="8">The sequence shown here is derived from an EMBL/GenBank/DDBJ whole genome shotgun (WGS) entry which is preliminary data.</text>
</comment>
<gene>
    <name evidence="8" type="ORF">ODALV1_LOCUS6901</name>
</gene>
<dbReference type="PROSITE" id="PS50157">
    <property type="entry name" value="ZINC_FINGER_C2H2_2"/>
    <property type="match status" value="5"/>
</dbReference>